<proteinExistence type="predicted"/>
<sequence>MSDINIDYFTDYTSLTGTYKDTILTGLKIFKGFDPDVMDYCGIVTTNNIIIGFVGIKIFQNNVYIKVYQYPNVCRLSILSLIDSSISFSQSIVSGLECNKVIFQDVSYAHTFKLQQIISDIEIENNNYVTTSEKLLSVDMSKITLKNIILAKI</sequence>
<accession>A0A172Q065</accession>
<evidence type="ECO:0000313" key="1">
    <source>
        <dbReference type="EMBL" id="AND75234.1"/>
    </source>
</evidence>
<name>A0A172Q065_9CAUD</name>
<evidence type="ECO:0000313" key="2">
    <source>
        <dbReference type="Proteomes" id="UP000225947"/>
    </source>
</evidence>
<organism evidence="1 2">
    <name type="scientific">Acinetobacter phage vB_AbaM_ME3</name>
    <dbReference type="NCBI Taxonomy" id="1837876"/>
    <lineage>
        <taxon>Viruses</taxon>
        <taxon>Duplodnaviria</taxon>
        <taxon>Heunggongvirae</taxon>
        <taxon>Uroviricota</taxon>
        <taxon>Caudoviricetes</taxon>
        <taxon>Metrivirus</taxon>
        <taxon>Metrivirus ME3</taxon>
    </lineage>
</organism>
<gene>
    <name evidence="1" type="ORF">ME3_73</name>
</gene>
<protein>
    <submittedName>
        <fullName evidence="1">Uncharacterized protein</fullName>
    </submittedName>
</protein>
<reference evidence="2" key="1">
    <citation type="submission" date="2016-03" db="EMBL/GenBank/DDBJ databases">
        <title>Characterization of Acinetobacter baumannii phage vB_AbaM_ME3.</title>
        <authorList>
            <person name="Buttimer C.T.H."/>
            <person name="Elbreki M."/>
            <person name="Coffey A."/>
        </authorList>
    </citation>
    <scope>NUCLEOTIDE SEQUENCE [LARGE SCALE GENOMIC DNA]</scope>
</reference>
<dbReference type="Proteomes" id="UP000225947">
    <property type="component" value="Segment"/>
</dbReference>
<keyword evidence="2" id="KW-1185">Reference proteome</keyword>
<dbReference type="EMBL" id="KU935715">
    <property type="protein sequence ID" value="AND75234.1"/>
    <property type="molecule type" value="Genomic_DNA"/>
</dbReference>